<dbReference type="GO" id="GO:0009279">
    <property type="term" value="C:cell outer membrane"/>
    <property type="evidence" value="ECO:0007669"/>
    <property type="project" value="UniProtKB-SubCell"/>
</dbReference>
<accession>A0A1Y5SLC4</accession>
<name>A0A1Y5SLC4_9RHOB</name>
<comment type="subcellular location">
    <subcellularLocation>
        <location evidence="1">Cell outer membrane</location>
    </subcellularLocation>
</comment>
<dbReference type="AlphaFoldDB" id="A0A1Y5SLC4"/>
<dbReference type="GO" id="GO:0015920">
    <property type="term" value="P:lipopolysaccharide transport"/>
    <property type="evidence" value="ECO:0007669"/>
    <property type="project" value="InterPro"/>
</dbReference>
<feature type="signal peptide" evidence="1">
    <location>
        <begin position="1"/>
        <end position="23"/>
    </location>
</feature>
<dbReference type="HAMAP" id="MF_01411">
    <property type="entry name" value="LPS_assembly_LptD"/>
    <property type="match status" value="1"/>
</dbReference>
<dbReference type="PANTHER" id="PTHR30189:SF1">
    <property type="entry name" value="LPS-ASSEMBLY PROTEIN LPTD"/>
    <property type="match status" value="1"/>
</dbReference>
<dbReference type="InterPro" id="IPR050218">
    <property type="entry name" value="LptD"/>
</dbReference>
<dbReference type="GO" id="GO:1990351">
    <property type="term" value="C:transporter complex"/>
    <property type="evidence" value="ECO:0007669"/>
    <property type="project" value="TreeGrafter"/>
</dbReference>
<dbReference type="PANTHER" id="PTHR30189">
    <property type="entry name" value="LPS-ASSEMBLY PROTEIN"/>
    <property type="match status" value="1"/>
</dbReference>
<evidence type="ECO:0000313" key="4">
    <source>
        <dbReference type="Proteomes" id="UP000193077"/>
    </source>
</evidence>
<keyword evidence="1" id="KW-0732">Signal</keyword>
<keyword evidence="1" id="KW-0998">Cell outer membrane</keyword>
<dbReference type="EMBL" id="FWFO01000001">
    <property type="protein sequence ID" value="SLN43449.1"/>
    <property type="molecule type" value="Genomic_DNA"/>
</dbReference>
<dbReference type="GO" id="GO:0043165">
    <property type="term" value="P:Gram-negative-bacterium-type cell outer membrane assembly"/>
    <property type="evidence" value="ECO:0007669"/>
    <property type="project" value="UniProtKB-UniRule"/>
</dbReference>
<dbReference type="Pfam" id="PF04453">
    <property type="entry name" value="LptD"/>
    <property type="match status" value="1"/>
</dbReference>
<protein>
    <recommendedName>
        <fullName evidence="1">LPS-assembly protein LptD</fullName>
    </recommendedName>
</protein>
<gene>
    <name evidence="1 3" type="primary">lptD</name>
    <name evidence="3" type="ORF">TRL7639_02273</name>
</gene>
<organism evidence="3 4">
    <name type="scientific">Falsiruegeria litorea R37</name>
    <dbReference type="NCBI Taxonomy" id="1200284"/>
    <lineage>
        <taxon>Bacteria</taxon>
        <taxon>Pseudomonadati</taxon>
        <taxon>Pseudomonadota</taxon>
        <taxon>Alphaproteobacteria</taxon>
        <taxon>Rhodobacterales</taxon>
        <taxon>Roseobacteraceae</taxon>
        <taxon>Falsiruegeria</taxon>
    </lineage>
</organism>
<evidence type="ECO:0000313" key="3">
    <source>
        <dbReference type="EMBL" id="SLN43449.1"/>
    </source>
</evidence>
<comment type="subunit">
    <text evidence="1">Component of the lipopolysaccharide transport and assembly complex.</text>
</comment>
<evidence type="ECO:0000259" key="2">
    <source>
        <dbReference type="Pfam" id="PF04453"/>
    </source>
</evidence>
<dbReference type="Proteomes" id="UP000193077">
    <property type="component" value="Unassembled WGS sequence"/>
</dbReference>
<dbReference type="InterPro" id="IPR020889">
    <property type="entry name" value="LipoPS_assembly_LptD"/>
</dbReference>
<keyword evidence="1" id="KW-0472">Membrane</keyword>
<sequence length="718" mass="80098" precursor="true">MMRHLLPALLTSAALIVPLSSQAQTAATDQTQEEVQPAILVADTVFITPDRQLIAEGNVEAFQGDMRLRARKITFDRESGKLTVEGPIRIDQGGKATVLANAAELDEGLQNGLLSGARLVFDQQLQLAALQMTRVGGRYTQLYKTAVTSCHVCENGKPPLWQIRAKKVTHDQLEQQLYFEEAQFRVLDVPIFYFPGIRLPDPNLKRATGFLIPSVRTTSQLGTGIKVPYFFKLGDHADLTVSPYISSKTNTLDLRYRQAFKRGRIEIEGAYTRDDLVQNEDRGYVFAFGQFDLDNAFKLEFDVRTASDNAYLADYGLPDLDRLRSEVSLSRIKRDTALRIGYIHYETLRDSEREDEIPSEIVDINYQKRFFPSWLGGEVRLTFDGHAHQRTSNVDIVGRDVGRATADVEWMRSWTFSQGLRADWRMGASADGFNTYNDTSFQSRATITTPRAALTLRYPMTRAMGDGSTHFLEPIAQFSWSKVSGPTVPNDESGFVEFDQGNLLELSRFPSPDRREEGASAVVGLNWARYAPAGWQASATVGQVFRETADPDFSKTSGLSGTSSDILLAGQVKLDRGLALTARGLLNNSLNFSKAELRGDWSSERTGISGSYLWLGRDPAENRTLAVSEFWFDGNYKVNPNWTASANLRYDIEDSRATRAGVGLVYQNECVTVNLTLNRRYTSSTSVEPSTDFGFSIALNGFAVASGNKEYRRSCRKS</sequence>
<feature type="chain" id="PRO_5011015033" description="LPS-assembly protein LptD" evidence="1">
    <location>
        <begin position="24"/>
        <end position="718"/>
    </location>
</feature>
<feature type="domain" description="LptD C-terminal" evidence="2">
    <location>
        <begin position="281"/>
        <end position="642"/>
    </location>
</feature>
<dbReference type="InterPro" id="IPR007543">
    <property type="entry name" value="LptD_C"/>
</dbReference>
<evidence type="ECO:0000256" key="1">
    <source>
        <dbReference type="HAMAP-Rule" id="MF_01411"/>
    </source>
</evidence>
<reference evidence="3 4" key="1">
    <citation type="submission" date="2017-03" db="EMBL/GenBank/DDBJ databases">
        <authorList>
            <person name="Afonso C.L."/>
            <person name="Miller P.J."/>
            <person name="Scott M.A."/>
            <person name="Spackman E."/>
            <person name="Goraichik I."/>
            <person name="Dimitrov K.M."/>
            <person name="Suarez D.L."/>
            <person name="Swayne D.E."/>
        </authorList>
    </citation>
    <scope>NUCLEOTIDE SEQUENCE [LARGE SCALE GENOMIC DNA]</scope>
    <source>
        <strain evidence="3 4">CECT 7639</strain>
    </source>
</reference>
<comment type="similarity">
    <text evidence="1">Belongs to the LptD family.</text>
</comment>
<comment type="caution">
    <text evidence="1">Lacks conserved residue(s) required for the propagation of feature annotation.</text>
</comment>
<keyword evidence="4" id="KW-1185">Reference proteome</keyword>
<comment type="function">
    <text evidence="1">Involved in the assembly of lipopolysaccharide (LPS) at the surface of the outer membrane.</text>
</comment>
<proteinExistence type="inferred from homology"/>